<accession>D1PTE8</accession>
<dbReference type="SUPFAM" id="SSF51306">
    <property type="entry name" value="LexA/Signal peptidase"/>
    <property type="match status" value="1"/>
</dbReference>
<dbReference type="GO" id="GO:0006465">
    <property type="term" value="P:signal peptide processing"/>
    <property type="evidence" value="ECO:0007669"/>
    <property type="project" value="InterPro"/>
</dbReference>
<feature type="domain" description="Peptidase S26" evidence="1">
    <location>
        <begin position="6"/>
        <end position="88"/>
    </location>
</feature>
<dbReference type="Proteomes" id="UP000003160">
    <property type="component" value="Unassembled WGS sequence"/>
</dbReference>
<dbReference type="AlphaFoldDB" id="D1PTE8"/>
<dbReference type="InterPro" id="IPR019533">
    <property type="entry name" value="Peptidase_S26"/>
</dbReference>
<dbReference type="EC" id="3.4.21.89" evidence="2"/>
<dbReference type="Pfam" id="PF10502">
    <property type="entry name" value="Peptidase_S26"/>
    <property type="match status" value="1"/>
</dbReference>
<dbReference type="InterPro" id="IPR036286">
    <property type="entry name" value="LexA/Signal_pep-like_sf"/>
</dbReference>
<protein>
    <submittedName>
        <fullName evidence="2">Peptidase S24-like protein</fullName>
        <ecNumber evidence="2">3.4.21.89</ecNumber>
    </submittedName>
</protein>
<dbReference type="OrthoDB" id="1078331at2"/>
<dbReference type="EMBL" id="ACKS01000014">
    <property type="protein sequence ID" value="EFA45372.1"/>
    <property type="molecule type" value="Genomic_DNA"/>
</dbReference>
<comment type="caution">
    <text evidence="2">The sequence shown here is derived from an EMBL/GenBank/DDBJ whole genome shotgun (WGS) entry which is preliminary data.</text>
</comment>
<keyword evidence="2" id="KW-0378">Hydrolase</keyword>
<dbReference type="RefSeq" id="WP_007174582.1">
    <property type="nucleotide sequence ID" value="NZ_GG704782.1"/>
</dbReference>
<sequence>MKQAIKALSALGVALVIVLAVRAYAFTVYTVPTDISQTLRRGDRVVVNRLSHVELRKGELVVFRRRGDVIGKVEAVPGDTVKIGSRLYLVPWTCCSKCKCSDCRLYLVSMGRGWALVYRHQMIGRATKLFHLPF</sequence>
<dbReference type="HOGENOM" id="CLU_154577_0_0_10"/>
<proteinExistence type="predicted"/>
<name>D1PTE8_9BACT</name>
<evidence type="ECO:0000259" key="1">
    <source>
        <dbReference type="Pfam" id="PF10502"/>
    </source>
</evidence>
<keyword evidence="3" id="KW-1185">Reference proteome</keyword>
<evidence type="ECO:0000313" key="3">
    <source>
        <dbReference type="Proteomes" id="UP000003160"/>
    </source>
</evidence>
<dbReference type="GO" id="GO:0004252">
    <property type="term" value="F:serine-type endopeptidase activity"/>
    <property type="evidence" value="ECO:0007669"/>
    <property type="project" value="InterPro"/>
</dbReference>
<organism evidence="2 3">
    <name type="scientific">Hallella bergensis DSM 17361</name>
    <dbReference type="NCBI Taxonomy" id="585502"/>
    <lineage>
        <taxon>Bacteria</taxon>
        <taxon>Pseudomonadati</taxon>
        <taxon>Bacteroidota</taxon>
        <taxon>Bacteroidia</taxon>
        <taxon>Bacteroidales</taxon>
        <taxon>Prevotellaceae</taxon>
        <taxon>Hallella</taxon>
    </lineage>
</organism>
<gene>
    <name evidence="2" type="primary">spsB</name>
    <name evidence="2" type="ORF">HMPREF0645_0233</name>
</gene>
<dbReference type="Gene3D" id="2.10.109.10">
    <property type="entry name" value="Umud Fragment, subunit A"/>
    <property type="match status" value="1"/>
</dbReference>
<evidence type="ECO:0000313" key="2">
    <source>
        <dbReference type="EMBL" id="EFA45372.1"/>
    </source>
</evidence>
<dbReference type="GO" id="GO:0009003">
    <property type="term" value="F:signal peptidase activity"/>
    <property type="evidence" value="ECO:0007669"/>
    <property type="project" value="UniProtKB-EC"/>
</dbReference>
<reference evidence="2 3" key="1">
    <citation type="submission" date="2009-10" db="EMBL/GenBank/DDBJ databases">
        <authorList>
            <person name="Qin X."/>
            <person name="Bachman B."/>
            <person name="Battles P."/>
            <person name="Bell A."/>
            <person name="Bess C."/>
            <person name="Bickham C."/>
            <person name="Chaboub L."/>
            <person name="Chen D."/>
            <person name="Coyle M."/>
            <person name="Deiros D.R."/>
            <person name="Dinh H."/>
            <person name="Forbes L."/>
            <person name="Fowler G."/>
            <person name="Francisco L."/>
            <person name="Fu Q."/>
            <person name="Gubbala S."/>
            <person name="Hale W."/>
            <person name="Han Y."/>
            <person name="Hemphill L."/>
            <person name="Highlander S.K."/>
            <person name="Hirani K."/>
            <person name="Hogues M."/>
            <person name="Jackson L."/>
            <person name="Jakkamsetti A."/>
            <person name="Javaid M."/>
            <person name="Jiang H."/>
            <person name="Korchina V."/>
            <person name="Kovar C."/>
            <person name="Lara F."/>
            <person name="Lee S."/>
            <person name="Mata R."/>
            <person name="Mathew T."/>
            <person name="Moen C."/>
            <person name="Morales K."/>
            <person name="Munidasa M."/>
            <person name="Nazareth L."/>
            <person name="Ngo R."/>
            <person name="Nguyen L."/>
            <person name="Okwuonu G."/>
            <person name="Ongeri F."/>
            <person name="Patil S."/>
            <person name="Petrosino J."/>
            <person name="Pham C."/>
            <person name="Pham P."/>
            <person name="Pu L.-L."/>
            <person name="Puazo M."/>
            <person name="Raj R."/>
            <person name="Reid J."/>
            <person name="Rouhana J."/>
            <person name="Saada N."/>
            <person name="Shang Y."/>
            <person name="Simmons D."/>
            <person name="Thornton R."/>
            <person name="Warren J."/>
            <person name="Weissenberger G."/>
            <person name="Zhang J."/>
            <person name="Zhang L."/>
            <person name="Zhou C."/>
            <person name="Zhu D."/>
            <person name="Muzny D."/>
            <person name="Worley K."/>
            <person name="Gibbs R."/>
        </authorList>
    </citation>
    <scope>NUCLEOTIDE SEQUENCE [LARGE SCALE GENOMIC DNA]</scope>
    <source>
        <strain evidence="2 3">DSM 17361</strain>
    </source>
</reference>